<organism evidence="1 2">
    <name type="scientific">Mangrovibacter plantisponsor</name>
    <dbReference type="NCBI Taxonomy" id="451513"/>
    <lineage>
        <taxon>Bacteria</taxon>
        <taxon>Pseudomonadati</taxon>
        <taxon>Pseudomonadota</taxon>
        <taxon>Gammaproteobacteria</taxon>
        <taxon>Enterobacterales</taxon>
        <taxon>Enterobacteriaceae</taxon>
        <taxon>Mangrovibacter</taxon>
    </lineage>
</organism>
<sequence length="86" mass="9414">MAQDGEPLKGSVAGQTQCILDSIETTLSRAGASLNDVVRVQVWLSDMAHFTEFNAAYSTRFAQGFPARTVVASKLAFGVDVEKYWR</sequence>
<dbReference type="InterPro" id="IPR006175">
    <property type="entry name" value="YjgF/YER057c/UK114"/>
</dbReference>
<evidence type="ECO:0000313" key="1">
    <source>
        <dbReference type="EMBL" id="PWW05882.1"/>
    </source>
</evidence>
<dbReference type="AlphaFoldDB" id="A0A317PVW3"/>
<dbReference type="Gene3D" id="3.30.1330.40">
    <property type="entry name" value="RutC-like"/>
    <property type="match status" value="1"/>
</dbReference>
<accession>A0A317PVW3</accession>
<dbReference type="InterPro" id="IPR035959">
    <property type="entry name" value="RutC-like_sf"/>
</dbReference>
<dbReference type="EMBL" id="QGTS01000012">
    <property type="protein sequence ID" value="PWW05882.1"/>
    <property type="molecule type" value="Genomic_DNA"/>
</dbReference>
<proteinExistence type="predicted"/>
<dbReference type="PANTHER" id="PTHR11803:SF39">
    <property type="entry name" value="2-IMINOBUTANOATE_2-IMINOPROPANOATE DEAMINASE"/>
    <property type="match status" value="1"/>
</dbReference>
<dbReference type="Proteomes" id="UP000246744">
    <property type="component" value="Unassembled WGS sequence"/>
</dbReference>
<evidence type="ECO:0000313" key="2">
    <source>
        <dbReference type="Proteomes" id="UP000246744"/>
    </source>
</evidence>
<dbReference type="CDD" id="cd00448">
    <property type="entry name" value="YjgF_YER057c_UK114_family"/>
    <property type="match status" value="1"/>
</dbReference>
<protein>
    <submittedName>
        <fullName evidence="1">Endoribonuclease L-PSP</fullName>
    </submittedName>
</protein>
<gene>
    <name evidence="1" type="ORF">DES37_112146</name>
</gene>
<name>A0A317PVW3_9ENTR</name>
<reference evidence="1 2" key="1">
    <citation type="submission" date="2018-05" db="EMBL/GenBank/DDBJ databases">
        <title>Genomic Encyclopedia of Type Strains, Phase IV (KMG-IV): sequencing the most valuable type-strain genomes for metagenomic binning, comparative biology and taxonomic classification.</title>
        <authorList>
            <person name="Goeker M."/>
        </authorList>
    </citation>
    <scope>NUCLEOTIDE SEQUENCE [LARGE SCALE GENOMIC DNA]</scope>
    <source>
        <strain evidence="1 2">DSM 19579</strain>
    </source>
</reference>
<dbReference type="PANTHER" id="PTHR11803">
    <property type="entry name" value="2-IMINOBUTANOATE/2-IMINOPROPANOATE DEAMINASE RIDA"/>
    <property type="match status" value="1"/>
</dbReference>
<comment type="caution">
    <text evidence="1">The sequence shown here is derived from an EMBL/GenBank/DDBJ whole genome shotgun (WGS) entry which is preliminary data.</text>
</comment>
<keyword evidence="2" id="KW-1185">Reference proteome</keyword>
<dbReference type="GO" id="GO:0019239">
    <property type="term" value="F:deaminase activity"/>
    <property type="evidence" value="ECO:0007669"/>
    <property type="project" value="TreeGrafter"/>
</dbReference>
<dbReference type="GO" id="GO:0005829">
    <property type="term" value="C:cytosol"/>
    <property type="evidence" value="ECO:0007669"/>
    <property type="project" value="TreeGrafter"/>
</dbReference>
<dbReference type="SUPFAM" id="SSF55298">
    <property type="entry name" value="YjgF-like"/>
    <property type="match status" value="1"/>
</dbReference>
<dbReference type="Pfam" id="PF01042">
    <property type="entry name" value="Ribonuc_L-PSP"/>
    <property type="match status" value="1"/>
</dbReference>